<feature type="region of interest" description="Disordered" evidence="1">
    <location>
        <begin position="49"/>
        <end position="70"/>
    </location>
</feature>
<gene>
    <name evidence="5" type="ORF">DBRI1063_LOCUS6761</name>
</gene>
<feature type="compositionally biased region" description="Low complexity" evidence="1">
    <location>
        <begin position="220"/>
        <end position="229"/>
    </location>
</feature>
<proteinExistence type="predicted"/>
<dbReference type="Pfam" id="PF14745">
    <property type="entry name" value="WASH-4_N"/>
    <property type="match status" value="1"/>
</dbReference>
<accession>A0A7S1YWS4</accession>
<dbReference type="InterPro" id="IPR027307">
    <property type="entry name" value="WASH7"/>
</dbReference>
<dbReference type="InterPro" id="IPR028282">
    <property type="entry name" value="WASH-7_central"/>
</dbReference>
<dbReference type="GO" id="GO:0071203">
    <property type="term" value="C:WASH complex"/>
    <property type="evidence" value="ECO:0007669"/>
    <property type="project" value="InterPro"/>
</dbReference>
<dbReference type="InterPro" id="IPR028283">
    <property type="entry name" value="WASH-7_C"/>
</dbReference>
<dbReference type="PANTHER" id="PTHR31409:SF0">
    <property type="entry name" value="WASH COMPLEX SUBUNIT 4"/>
    <property type="match status" value="1"/>
</dbReference>
<sequence length="1040" mass="116618">MNEEYESFERLLVQLDFTLINSRSFLTAIEQNFDPHAYYSSYYSEGEQQQRTHRSGGRGGGSVDGGSSNDPMKFELYNEIRTLLTTLYGKYCSRINTENETTERIDCVGIYGMYCLYRRLLPSHAMPDVKLHKSLWSVLPAMCPIITLTADLPFMPREFIAQYAPYDGVKGCNTTDPTALRMEATNLVRKWDTSFSSRVTRLRTDALGWLASADSDLSPSTGISIESTPTPTPSSPPSSSSVSSGKHPYPYADRGPAPKPTAPSAFQQHPASAVEAKTTHLLRGLTIANATSIMLRSQLITHKQLHVPLEPSHVSSLLSLCEILKAIEKMILVRRRGVVLSIQRAALKMVASSIFKRFEGLRSYADQYTSMYQSNSPASAAHAARISTCLAALEGVLKGSSSFSPARRYAIAVAISACMDTQFSNGLSSEDAAAAENLLRHLGLIADFDDNIRQACDCSFLYFHQELLPTFVNKLYQSGTFADVGRMQLILSAFSDPARELLRCTPHLDAYGPDKMTSCIECYQNYIIGDVMKGEMIGLICTAIETDLRLAVHTKNLEYMRPSNPKVNKMKNIRSYLEMSTLYICDAQVNIKKEVEKYLESVFYNLAAVSLQDAHTYTEMRILAKERYGLDLIDNQLPMGSLEKGVDILYIMRSIQEFVTSYKYNLNQQNFIQRRPDRSSKFLNTISVQSISASLRQHGLGIVSTAINHAYQFLSKKFQTFSEFLVDEYIQSLISKEVRWFDESKETTNSVYPFSRALTCASEFRKLGVTNKGLTCLDKCRILVTEIGNSLGFVRMVQSAGRKYCSDAAQFLPATVVNHKFYVASDEDGAEEEKIPDTPVTKAAKNIDEAILALNKNLGKKSDYIRVLRRVFRGTLLKSDCAHLEGFFAIIPALCLGWIEASLQGKEMMHKKSANRDGYFTDDGFAMGMAFILSVLGQNDQFDSLNWFESLREKLDSDQDDINSKRDAQVFRSQVLAANSQKSSMFGSFFTQAEEKETGEYGEDELTILNMMGKRISGNKREMEILFYSMHGARKFFRSG</sequence>
<evidence type="ECO:0000259" key="2">
    <source>
        <dbReference type="Pfam" id="PF14744"/>
    </source>
</evidence>
<protein>
    <submittedName>
        <fullName evidence="5">Uncharacterized protein</fullName>
    </submittedName>
</protein>
<reference evidence="5" key="1">
    <citation type="submission" date="2021-01" db="EMBL/GenBank/DDBJ databases">
        <authorList>
            <person name="Corre E."/>
            <person name="Pelletier E."/>
            <person name="Niang G."/>
            <person name="Scheremetjew M."/>
            <person name="Finn R."/>
            <person name="Kale V."/>
            <person name="Holt S."/>
            <person name="Cochrane G."/>
            <person name="Meng A."/>
            <person name="Brown T."/>
            <person name="Cohen L."/>
        </authorList>
    </citation>
    <scope>NUCLEOTIDE SEQUENCE</scope>
    <source>
        <strain evidence="5">Pop2</strain>
    </source>
</reference>
<dbReference type="GO" id="GO:0016197">
    <property type="term" value="P:endosomal transport"/>
    <property type="evidence" value="ECO:0007669"/>
    <property type="project" value="TreeGrafter"/>
</dbReference>
<dbReference type="PANTHER" id="PTHR31409">
    <property type="entry name" value="WASH COMPLEX SUBUNIT 4"/>
    <property type="match status" value="1"/>
</dbReference>
<feature type="domain" description="WASH complex subunit 7 central" evidence="2">
    <location>
        <begin position="460"/>
        <end position="814"/>
    </location>
</feature>
<evidence type="ECO:0000256" key="1">
    <source>
        <dbReference type="SAM" id="MobiDB-lite"/>
    </source>
</evidence>
<dbReference type="GO" id="GO:0005768">
    <property type="term" value="C:endosome"/>
    <property type="evidence" value="ECO:0007669"/>
    <property type="project" value="TreeGrafter"/>
</dbReference>
<dbReference type="EMBL" id="HBGN01010544">
    <property type="protein sequence ID" value="CAD9321933.1"/>
    <property type="molecule type" value="Transcribed_RNA"/>
</dbReference>
<dbReference type="Pfam" id="PF14746">
    <property type="entry name" value="WASH-7_C"/>
    <property type="match status" value="1"/>
</dbReference>
<evidence type="ECO:0000259" key="3">
    <source>
        <dbReference type="Pfam" id="PF14745"/>
    </source>
</evidence>
<feature type="region of interest" description="Disordered" evidence="1">
    <location>
        <begin position="220"/>
        <end position="270"/>
    </location>
</feature>
<dbReference type="Pfam" id="PF14744">
    <property type="entry name" value="WASH-7_mid"/>
    <property type="match status" value="1"/>
</dbReference>
<dbReference type="InterPro" id="IPR028191">
    <property type="entry name" value="WASH-4_N"/>
</dbReference>
<feature type="domain" description="WASH complex subunit 4 N-terminal" evidence="3">
    <location>
        <begin position="4"/>
        <end position="459"/>
    </location>
</feature>
<evidence type="ECO:0000259" key="4">
    <source>
        <dbReference type="Pfam" id="PF14746"/>
    </source>
</evidence>
<dbReference type="AlphaFoldDB" id="A0A7S1YWS4"/>
<feature type="domain" description="WASH complex subunit 7 C-terminal" evidence="4">
    <location>
        <begin position="841"/>
        <end position="1038"/>
    </location>
</feature>
<evidence type="ECO:0000313" key="5">
    <source>
        <dbReference type="EMBL" id="CAD9321933.1"/>
    </source>
</evidence>
<dbReference type="GO" id="GO:0007032">
    <property type="term" value="P:endosome organization"/>
    <property type="evidence" value="ECO:0007669"/>
    <property type="project" value="TreeGrafter"/>
</dbReference>
<name>A0A7S1YWS4_9STRA</name>
<organism evidence="5">
    <name type="scientific">Ditylum brightwellii</name>
    <dbReference type="NCBI Taxonomy" id="49249"/>
    <lineage>
        <taxon>Eukaryota</taxon>
        <taxon>Sar</taxon>
        <taxon>Stramenopiles</taxon>
        <taxon>Ochrophyta</taxon>
        <taxon>Bacillariophyta</taxon>
        <taxon>Mediophyceae</taxon>
        <taxon>Lithodesmiophycidae</taxon>
        <taxon>Lithodesmiales</taxon>
        <taxon>Lithodesmiaceae</taxon>
        <taxon>Ditylum</taxon>
    </lineage>
</organism>